<proteinExistence type="predicted"/>
<sequence>MLSSYLPYLLPFAFTVNQTSAQLLNLTAISARHNASTLECWQLLTPPTTFAGATNFPLGDATDAYLGVIAPHTHIGQAWAAHPQFSIFLSGLALITLPDSSHEAWVQGGKYGMIIAADTKSVSASGHITDFPGKDETVIAEWPCAGGIVPEHAVLHEGPCGLQELLGV</sequence>
<dbReference type="AlphaFoldDB" id="A0A8H7ALW2"/>
<dbReference type="OrthoDB" id="3223416at2759"/>
<keyword evidence="2" id="KW-1185">Reference proteome</keyword>
<reference evidence="1" key="1">
    <citation type="submission" date="2020-02" db="EMBL/GenBank/DDBJ databases">
        <authorList>
            <person name="Palmer J.M."/>
        </authorList>
    </citation>
    <scope>NUCLEOTIDE SEQUENCE</scope>
    <source>
        <strain evidence="1">EPUS1.4</strain>
        <tissue evidence="1">Thallus</tissue>
    </source>
</reference>
<evidence type="ECO:0000313" key="1">
    <source>
        <dbReference type="EMBL" id="KAF7510569.1"/>
    </source>
</evidence>
<accession>A0A8H7ALW2</accession>
<gene>
    <name evidence="1" type="ORF">GJ744_006415</name>
</gene>
<organism evidence="1 2">
    <name type="scientific">Endocarpon pusillum</name>
    <dbReference type="NCBI Taxonomy" id="364733"/>
    <lineage>
        <taxon>Eukaryota</taxon>
        <taxon>Fungi</taxon>
        <taxon>Dikarya</taxon>
        <taxon>Ascomycota</taxon>
        <taxon>Pezizomycotina</taxon>
        <taxon>Eurotiomycetes</taxon>
        <taxon>Chaetothyriomycetidae</taxon>
        <taxon>Verrucariales</taxon>
        <taxon>Verrucariaceae</taxon>
        <taxon>Endocarpon</taxon>
    </lineage>
</organism>
<protein>
    <submittedName>
        <fullName evidence="1">Uncharacterized protein</fullName>
    </submittedName>
</protein>
<comment type="caution">
    <text evidence="1">The sequence shown here is derived from an EMBL/GenBank/DDBJ whole genome shotgun (WGS) entry which is preliminary data.</text>
</comment>
<dbReference type="Proteomes" id="UP000606974">
    <property type="component" value="Unassembled WGS sequence"/>
</dbReference>
<evidence type="ECO:0000313" key="2">
    <source>
        <dbReference type="Proteomes" id="UP000606974"/>
    </source>
</evidence>
<name>A0A8H7ALW2_9EURO</name>
<dbReference type="EMBL" id="JAACFV010000029">
    <property type="protein sequence ID" value="KAF7510569.1"/>
    <property type="molecule type" value="Genomic_DNA"/>
</dbReference>